<feature type="region of interest" description="Disordered" evidence="4">
    <location>
        <begin position="215"/>
        <end position="235"/>
    </location>
</feature>
<feature type="compositionally biased region" description="Acidic residues" evidence="4">
    <location>
        <begin position="1072"/>
        <end position="1085"/>
    </location>
</feature>
<keyword evidence="5" id="KW-1185">Reference proteome</keyword>
<dbReference type="InterPro" id="IPR019139">
    <property type="entry name" value="LRRFIP1/2"/>
</dbReference>
<sequence>MSSQSAAGRRRSNNRQYSAEDQALNMISKEAEARLAAKRAARAEAREIRMKEIEKQQKKSEETQDKVYELTSDHAAAKVRQQLSGSRRGSTESTDSGPDIKDVDYKKKAIKLAEVRELEEKYKAAMMTSAQLDNEKQSLVYQVELLKDQLEEQDEGYTELQREFKDKCRECDFQKRDLKSMEHELDILKQQLAIKDRLIEESGFVIVSNESGEPVLEKQSEQSASSNGPLPTGAILVSPETRNLLEKAGGTTLGSCSTLSQPCTKPVQLDSQAEVSVSTSPALTPAQLNVDSVDSASGPKENLSSSFDNEDLKEKCTTTGEVCAEAQSRPSEETLHDSSDVVTNTGVVCEHDVVENSLAGNDGTGNNLGQVTSFTQSSEQSDSQVVMTRAGKKENRDPNELVISESEMSIDVPSVTVTSVEKQNSTGGEESDEEGEFYDAVSTPSPFDKSGNKSFDLENTESGRGLSTNIEGSSVDGEIVIVTSSIRSGNRETVSRQSLVIEGTTETESSTENVLHSSSVDGFKELKQEKCVDQELVIDEQKTTEKTQSTEEEQDDIMTVEITSKENTVTCSTGTDVGSKKEEVDNNNTEGNITGENRMTLGKQENTEELFVSTESLTAGDMLSSDRSTLDDEFVIKGMDQKSEPIKDREELVAGKTDVGSNEQAESSVEVTSGKGTILDQTETIDSHRSQEEGPATELDEKHESSSSIAQQGKVEDATAQDTEKNLSEDLGLTVLGTDCSGTEQKETTLKADEELVEEGGGDEQKGFKQGTAISADVEDSQQVKQTFDASVDDGNGAETAVYERHENDRVAVGEFSTEQKSTDTDTKYFDQEGIKKSSQEVKDFEQEDVKELEQEDTEGTGIEDVKEFEQEDVIGTELDVTEIEKENITKHEEEDVKELEQESVKEHEQEDIGTEFGVTEIEEENITKHEEEDVKELEQESVKEHEQEDVIGTELDVTEIEKENITKHEEEDVKELEQESVKEHEQEDVSKCEQQDVKEFEQENIKRLSSNTEADILPDGVTQESQVNVNEPEKKNCSKAGENELESPSGNTLLRMPSFEGGASEASEGGVLDDYDLDDIDDILAEGQDAPVVEEAQDADPQDASLKADHPAIESIDSEISSGQTREEEGTTAITPEGMIGAEGGTRKGKGKPKGKKSKHSKETGSLSSLEPDDLEGALDKKMSESEKSKTHKKSKKFKLFKKVFK</sequence>
<feature type="compositionally biased region" description="Polar residues" evidence="4">
    <location>
        <begin position="81"/>
        <end position="96"/>
    </location>
</feature>
<evidence type="ECO:0000313" key="6">
    <source>
        <dbReference type="RefSeq" id="XP_012938739.1"/>
    </source>
</evidence>
<feature type="compositionally biased region" description="Polar residues" evidence="4">
    <location>
        <begin position="286"/>
        <end position="295"/>
    </location>
</feature>
<feature type="coiled-coil region" evidence="3">
    <location>
        <begin position="115"/>
        <end position="198"/>
    </location>
</feature>
<feature type="compositionally biased region" description="Basic residues" evidence="4">
    <location>
        <begin position="1191"/>
        <end position="1207"/>
    </location>
</feature>
<dbReference type="Gene3D" id="1.20.5.4090">
    <property type="match status" value="1"/>
</dbReference>
<feature type="compositionally biased region" description="Low complexity" evidence="4">
    <location>
        <begin position="586"/>
        <end position="596"/>
    </location>
</feature>
<name>A0ABM1A170_APLCA</name>
<feature type="compositionally biased region" description="Basic and acidic residues" evidence="4">
    <location>
        <begin position="51"/>
        <end position="76"/>
    </location>
</feature>
<evidence type="ECO:0000313" key="5">
    <source>
        <dbReference type="Proteomes" id="UP000694888"/>
    </source>
</evidence>
<dbReference type="PANTHER" id="PTHR19212:SF0">
    <property type="entry name" value="LD07988P"/>
    <property type="match status" value="1"/>
</dbReference>
<feature type="region of interest" description="Disordered" evidence="4">
    <location>
        <begin position="51"/>
        <end position="103"/>
    </location>
</feature>
<feature type="region of interest" description="Disordered" evidence="4">
    <location>
        <begin position="570"/>
        <end position="596"/>
    </location>
</feature>
<dbReference type="Proteomes" id="UP000694888">
    <property type="component" value="Unplaced"/>
</dbReference>
<feature type="compositionally biased region" description="Basic and acidic residues" evidence="4">
    <location>
        <begin position="888"/>
        <end position="911"/>
    </location>
</feature>
<feature type="compositionally biased region" description="Basic and acidic residues" evidence="4">
    <location>
        <begin position="821"/>
        <end position="853"/>
    </location>
</feature>
<feature type="compositionally biased region" description="Basic and acidic residues" evidence="4">
    <location>
        <begin position="744"/>
        <end position="754"/>
    </location>
</feature>
<protein>
    <submittedName>
        <fullName evidence="6">Leucine-rich repeat flightless-interacting protein 1 isoform X1</fullName>
    </submittedName>
</protein>
<feature type="compositionally biased region" description="Basic and acidic residues" evidence="4">
    <location>
        <begin position="1179"/>
        <end position="1190"/>
    </location>
</feature>
<feature type="compositionally biased region" description="Polar residues" evidence="4">
    <location>
        <begin position="460"/>
        <end position="470"/>
    </location>
</feature>
<accession>A0ABM1A170</accession>
<dbReference type="PANTHER" id="PTHR19212">
    <property type="entry name" value="LEUCINE RICH REPEAT IN FLII INTERACTING PROTEIN"/>
    <property type="match status" value="1"/>
</dbReference>
<feature type="compositionally biased region" description="Basic and acidic residues" evidence="4">
    <location>
        <begin position="926"/>
        <end position="949"/>
    </location>
</feature>
<feature type="region of interest" description="Disordered" evidence="4">
    <location>
        <begin position="641"/>
        <end position="865"/>
    </location>
</feature>
<evidence type="ECO:0000256" key="1">
    <source>
        <dbReference type="ARBA" id="ARBA00008275"/>
    </source>
</evidence>
<keyword evidence="2 3" id="KW-0175">Coiled coil</keyword>
<dbReference type="Pfam" id="PF09738">
    <property type="entry name" value="LRRFIP"/>
    <property type="match status" value="1"/>
</dbReference>
<dbReference type="GeneID" id="101862386"/>
<feature type="compositionally biased region" description="Polar residues" evidence="4">
    <location>
        <begin position="659"/>
        <end position="684"/>
    </location>
</feature>
<evidence type="ECO:0000256" key="2">
    <source>
        <dbReference type="ARBA" id="ARBA00023054"/>
    </source>
</evidence>
<evidence type="ECO:0000256" key="4">
    <source>
        <dbReference type="SAM" id="MobiDB-lite"/>
    </source>
</evidence>
<organism evidence="5 6">
    <name type="scientific">Aplysia californica</name>
    <name type="common">California sea hare</name>
    <dbReference type="NCBI Taxonomy" id="6500"/>
    <lineage>
        <taxon>Eukaryota</taxon>
        <taxon>Metazoa</taxon>
        <taxon>Spiralia</taxon>
        <taxon>Lophotrochozoa</taxon>
        <taxon>Mollusca</taxon>
        <taxon>Gastropoda</taxon>
        <taxon>Heterobranchia</taxon>
        <taxon>Euthyneura</taxon>
        <taxon>Tectipleura</taxon>
        <taxon>Aplysiida</taxon>
        <taxon>Aplysioidea</taxon>
        <taxon>Aplysiidae</taxon>
        <taxon>Aplysia</taxon>
    </lineage>
</organism>
<feature type="compositionally biased region" description="Basic and acidic residues" evidence="4">
    <location>
        <begin position="714"/>
        <end position="728"/>
    </location>
</feature>
<feature type="region of interest" description="Disordered" evidence="4">
    <location>
        <begin position="404"/>
        <end position="470"/>
    </location>
</feature>
<feature type="compositionally biased region" description="Basic residues" evidence="4">
    <location>
        <begin position="1148"/>
        <end position="1161"/>
    </location>
</feature>
<feature type="compositionally biased region" description="Basic and acidic residues" evidence="4">
    <location>
        <begin position="641"/>
        <end position="653"/>
    </location>
</feature>
<feature type="region of interest" description="Disordered" evidence="4">
    <location>
        <begin position="286"/>
        <end position="312"/>
    </location>
</feature>
<gene>
    <name evidence="6" type="primary">LOC101862386</name>
</gene>
<feature type="compositionally biased region" description="Basic and acidic residues" evidence="4">
    <location>
        <begin position="802"/>
        <end position="812"/>
    </location>
</feature>
<feature type="region of interest" description="Disordered" evidence="4">
    <location>
        <begin position="888"/>
        <end position="1207"/>
    </location>
</feature>
<reference evidence="6" key="1">
    <citation type="submission" date="2025-08" db="UniProtKB">
        <authorList>
            <consortium name="RefSeq"/>
        </authorList>
    </citation>
    <scope>IDENTIFICATION</scope>
</reference>
<dbReference type="RefSeq" id="XP_012938739.1">
    <property type="nucleotide sequence ID" value="XM_013083285.2"/>
</dbReference>
<proteinExistence type="inferred from homology"/>
<evidence type="ECO:0000256" key="3">
    <source>
        <dbReference type="SAM" id="Coils"/>
    </source>
</evidence>
<feature type="compositionally biased region" description="Basic and acidic residues" evidence="4">
    <location>
        <begin position="960"/>
        <end position="1007"/>
    </location>
</feature>
<comment type="similarity">
    <text evidence="1">Belongs to the LRRFIP family.</text>
</comment>
<feature type="region of interest" description="Disordered" evidence="4">
    <location>
        <begin position="1"/>
        <end position="23"/>
    </location>
</feature>
<feature type="compositionally biased region" description="Polar residues" evidence="4">
    <location>
        <begin position="415"/>
        <end position="426"/>
    </location>
</feature>
<feature type="compositionally biased region" description="Low complexity" evidence="4">
    <location>
        <begin position="1061"/>
        <end position="1071"/>
    </location>
</feature>